<dbReference type="EMBL" id="CADCTQ010000247">
    <property type="protein sequence ID" value="CAA9267686.1"/>
    <property type="molecule type" value="Genomic_DNA"/>
</dbReference>
<evidence type="ECO:0000313" key="1">
    <source>
        <dbReference type="EMBL" id="CAA9267686.1"/>
    </source>
</evidence>
<dbReference type="AlphaFoldDB" id="A0A6J4J141"/>
<gene>
    <name evidence="1" type="ORF">AVDCRST_MAG56-3026</name>
</gene>
<name>A0A6J4J141_9SPHI</name>
<reference evidence="1" key="1">
    <citation type="submission" date="2020-02" db="EMBL/GenBank/DDBJ databases">
        <authorList>
            <person name="Meier V. D."/>
        </authorList>
    </citation>
    <scope>NUCLEOTIDE SEQUENCE</scope>
    <source>
        <strain evidence="1">AVDCRST_MAG56</strain>
    </source>
</reference>
<proteinExistence type="predicted"/>
<protein>
    <submittedName>
        <fullName evidence="1">Uncharacterized protein</fullName>
    </submittedName>
</protein>
<organism evidence="1">
    <name type="scientific">uncultured Cytophagales bacterium</name>
    <dbReference type="NCBI Taxonomy" id="158755"/>
    <lineage>
        <taxon>Bacteria</taxon>
        <taxon>Pseudomonadati</taxon>
        <taxon>Bacteroidota</taxon>
        <taxon>Sphingobacteriia</taxon>
        <taxon>Sphingobacteriales</taxon>
        <taxon>environmental samples</taxon>
    </lineage>
</organism>
<accession>A0A6J4J141</accession>
<sequence>MGCCREEAAHFRQWNSLLAELFFCFTNQVPAGVNHALLMFVNI</sequence>